<sequence length="336" mass="35688">MPFLALAIPMSRAGAMAYDADAGTAPPEVLVDLRRIENRVHAMPSPSRVPTTISPRRTTSTSPGMTPTPTIPMATSIPILSSAPSLTPEATVAPTPPSTPPSTTAATTAPSTAPTPLDRFRKTVYRCQAVPVSDYFERALATLVTPVGACAAEDRASNAELRAMLRDILALHPNAAELDVDGYLRTLGLASLLRDEPEFRPGGFRALCHDMGLRSVAIGRFAFPDLDAPGDAELLFAGQSELAFLHEGNPCAARIRRDHAPVLAFHYRAAGMEGHTALPPIGLSLTDVDDTTLSDFTAQLVRCGARGEPQRARRAVRPGRLDAAIDPMQTGPCTLL</sequence>
<keyword evidence="3" id="KW-1185">Reference proteome</keyword>
<evidence type="ECO:0000313" key="3">
    <source>
        <dbReference type="Proteomes" id="UP000361468"/>
    </source>
</evidence>
<comment type="caution">
    <text evidence="2">The sequence shown here is derived from an EMBL/GenBank/DDBJ whole genome shotgun (WGS) entry which is preliminary data.</text>
</comment>
<organism evidence="2 3">
    <name type="scientific">Pandoraea pnomenusa</name>
    <dbReference type="NCBI Taxonomy" id="93220"/>
    <lineage>
        <taxon>Bacteria</taxon>
        <taxon>Pseudomonadati</taxon>
        <taxon>Pseudomonadota</taxon>
        <taxon>Betaproteobacteria</taxon>
        <taxon>Burkholderiales</taxon>
        <taxon>Burkholderiaceae</taxon>
        <taxon>Pandoraea</taxon>
    </lineage>
</organism>
<accession>A0ABY6WNX8</accession>
<evidence type="ECO:0000313" key="2">
    <source>
        <dbReference type="EMBL" id="VVE71811.1"/>
    </source>
</evidence>
<reference evidence="2 3" key="1">
    <citation type="submission" date="2019-08" db="EMBL/GenBank/DDBJ databases">
        <authorList>
            <person name="Peeters C."/>
        </authorList>
    </citation>
    <scope>NUCLEOTIDE SEQUENCE [LARGE SCALE GENOMIC DNA]</scope>
    <source>
        <strain evidence="2 3">LMG 31119</strain>
    </source>
</reference>
<dbReference type="EMBL" id="CABPSO010000017">
    <property type="protein sequence ID" value="VVE71811.1"/>
    <property type="molecule type" value="Genomic_DNA"/>
</dbReference>
<protein>
    <submittedName>
        <fullName evidence="2">Uncharacterized protein</fullName>
    </submittedName>
</protein>
<feature type="compositionally biased region" description="Low complexity" evidence="1">
    <location>
        <begin position="101"/>
        <end position="116"/>
    </location>
</feature>
<proteinExistence type="predicted"/>
<feature type="region of interest" description="Disordered" evidence="1">
    <location>
        <begin position="44"/>
        <end position="69"/>
    </location>
</feature>
<gene>
    <name evidence="2" type="ORF">PPN31119_04061</name>
</gene>
<name>A0ABY6WNX8_9BURK</name>
<feature type="region of interest" description="Disordered" evidence="1">
    <location>
        <begin position="86"/>
        <end position="117"/>
    </location>
</feature>
<evidence type="ECO:0000256" key="1">
    <source>
        <dbReference type="SAM" id="MobiDB-lite"/>
    </source>
</evidence>
<dbReference type="Proteomes" id="UP000361468">
    <property type="component" value="Unassembled WGS sequence"/>
</dbReference>